<keyword evidence="2" id="KW-1185">Reference proteome</keyword>
<dbReference type="AlphaFoldDB" id="A0A1I2D951"/>
<dbReference type="OrthoDB" id="3619616at2"/>
<name>A0A1I2D951_9ACTN</name>
<reference evidence="1 2" key="1">
    <citation type="submission" date="2016-10" db="EMBL/GenBank/DDBJ databases">
        <authorList>
            <person name="de Groot N.N."/>
        </authorList>
    </citation>
    <scope>NUCLEOTIDE SEQUENCE [LARGE SCALE GENOMIC DNA]</scope>
    <source>
        <strain evidence="1 2">CGMCC 4.3510</strain>
    </source>
</reference>
<sequence length="145" mass="15659">MASKEEMKAAIHAAFDAAVPDGGSYTKVYASDMKQKNFVVFRSTTVYNYAVGFRPGSTELVILPVDEENGAIVAGSPVTITDANRGAVKKRDLQGRFHVATTDGQSFRLTVIPSVPKITAAAYQLPVEQRDEFAAFQGVRDLICA</sequence>
<organism evidence="1 2">
    <name type="scientific">Actinacidiphila alni</name>
    <dbReference type="NCBI Taxonomy" id="380248"/>
    <lineage>
        <taxon>Bacteria</taxon>
        <taxon>Bacillati</taxon>
        <taxon>Actinomycetota</taxon>
        <taxon>Actinomycetes</taxon>
        <taxon>Kitasatosporales</taxon>
        <taxon>Streptomycetaceae</taxon>
        <taxon>Actinacidiphila</taxon>
    </lineage>
</organism>
<gene>
    <name evidence="1" type="ORF">SAMN05216251_105137</name>
</gene>
<evidence type="ECO:0000313" key="2">
    <source>
        <dbReference type="Proteomes" id="UP000199323"/>
    </source>
</evidence>
<dbReference type="Proteomes" id="UP000199323">
    <property type="component" value="Unassembled WGS sequence"/>
</dbReference>
<accession>A0A1I2D951</accession>
<proteinExistence type="predicted"/>
<dbReference type="EMBL" id="FONG01000005">
    <property type="protein sequence ID" value="SFE77018.1"/>
    <property type="molecule type" value="Genomic_DNA"/>
</dbReference>
<protein>
    <submittedName>
        <fullName evidence="1">Uncharacterized protein</fullName>
    </submittedName>
</protein>
<evidence type="ECO:0000313" key="1">
    <source>
        <dbReference type="EMBL" id="SFE77018.1"/>
    </source>
</evidence>